<keyword evidence="4" id="KW-0479">Metal-binding</keyword>
<evidence type="ECO:0000256" key="4">
    <source>
        <dbReference type="RuleBase" id="RU366034"/>
    </source>
</evidence>
<dbReference type="SUPFAM" id="SSF48576">
    <property type="entry name" value="Terpenoid synthases"/>
    <property type="match status" value="1"/>
</dbReference>
<gene>
    <name evidence="5" type="ORF">B0T18DRAFT_428803</name>
</gene>
<keyword evidence="6" id="KW-1185">Reference proteome</keyword>
<evidence type="ECO:0000256" key="1">
    <source>
        <dbReference type="ARBA" id="ARBA00001946"/>
    </source>
</evidence>
<dbReference type="Pfam" id="PF19086">
    <property type="entry name" value="Terpene_syn_C_2"/>
    <property type="match status" value="1"/>
</dbReference>
<evidence type="ECO:0000256" key="3">
    <source>
        <dbReference type="ARBA" id="ARBA00022842"/>
    </source>
</evidence>
<comment type="cofactor">
    <cofactor evidence="1 4">
        <name>Mg(2+)</name>
        <dbReference type="ChEBI" id="CHEBI:18420"/>
    </cofactor>
</comment>
<dbReference type="SFLD" id="SFLDS00005">
    <property type="entry name" value="Isoprenoid_Synthase_Type_I"/>
    <property type="match status" value="1"/>
</dbReference>
<evidence type="ECO:0000313" key="5">
    <source>
        <dbReference type="EMBL" id="KAK0745697.1"/>
    </source>
</evidence>
<keyword evidence="4" id="KW-0456">Lyase</keyword>
<dbReference type="InterPro" id="IPR008949">
    <property type="entry name" value="Isoprenoid_synthase_dom_sf"/>
</dbReference>
<accession>A0AA40K4U4</accession>
<name>A0AA40K4U4_9PEZI</name>
<dbReference type="Gene3D" id="1.10.600.10">
    <property type="entry name" value="Farnesyl Diphosphate Synthase"/>
    <property type="match status" value="1"/>
</dbReference>
<sequence length="363" mass="41953">MKQNEIRIPELEARWRWPRAVSPFLPEVGRESLEWSASFHAFDPEMQRLVHDKGKLNLLAGMCYAGMPKDAVRWGCDIMHLFFMFDEHSDTASPDEVWQQARIQIDAFCRPTKPRPEGEWVGGEFARQFWLRMPNTATHTFKRRFLGSWISYVESVAWQAEHRSQSRILDLDSYFPLRRNTSGAPSTIILWEMDLDIPDHVRNHPTIRHLETLAVDLIVIANDLLSYNKEQAVGDDQHNIVTIIMKQFRLGVQDAIDKAGELSDQKIAQFVHLYVHWVPRWVGPVDLDVQKLIHGMATCVSGVLHWSYESQRYFGQHGLRVKETRRVRLLPRSNVVGTQAVPDEGPEHLVDMSSDVRIQLAMA</sequence>
<dbReference type="SFLD" id="SFLDG01020">
    <property type="entry name" value="Terpene_Cyclase_Like_2"/>
    <property type="match status" value="1"/>
</dbReference>
<reference evidence="5" key="1">
    <citation type="submission" date="2023-06" db="EMBL/GenBank/DDBJ databases">
        <title>Genome-scale phylogeny and comparative genomics of the fungal order Sordariales.</title>
        <authorList>
            <consortium name="Lawrence Berkeley National Laboratory"/>
            <person name="Hensen N."/>
            <person name="Bonometti L."/>
            <person name="Westerberg I."/>
            <person name="Brannstrom I.O."/>
            <person name="Guillou S."/>
            <person name="Cros-Aarteil S."/>
            <person name="Calhoun S."/>
            <person name="Haridas S."/>
            <person name="Kuo A."/>
            <person name="Mondo S."/>
            <person name="Pangilinan J."/>
            <person name="Riley R."/>
            <person name="LaButti K."/>
            <person name="Andreopoulos B."/>
            <person name="Lipzen A."/>
            <person name="Chen C."/>
            <person name="Yanf M."/>
            <person name="Daum C."/>
            <person name="Ng V."/>
            <person name="Clum A."/>
            <person name="Steindorff A."/>
            <person name="Ohm R."/>
            <person name="Martin F."/>
            <person name="Silar P."/>
            <person name="Natvig D."/>
            <person name="Lalanne C."/>
            <person name="Gautier V."/>
            <person name="Ament-velasquez S.L."/>
            <person name="Kruys A."/>
            <person name="Hutchinson M.I."/>
            <person name="Powell A.J."/>
            <person name="Barry K."/>
            <person name="Miller A.N."/>
            <person name="Grigoriev I.V."/>
            <person name="Debuchy R."/>
            <person name="Gladieux P."/>
            <person name="Thoren M.H."/>
            <person name="Johannesson H."/>
        </authorList>
    </citation>
    <scope>NUCLEOTIDE SEQUENCE</scope>
    <source>
        <strain evidence="5">SMH3187-1</strain>
    </source>
</reference>
<dbReference type="AlphaFoldDB" id="A0AA40K4U4"/>
<dbReference type="EC" id="4.2.3.-" evidence="4"/>
<evidence type="ECO:0000313" key="6">
    <source>
        <dbReference type="Proteomes" id="UP001172155"/>
    </source>
</evidence>
<dbReference type="Proteomes" id="UP001172155">
    <property type="component" value="Unassembled WGS sequence"/>
</dbReference>
<dbReference type="GO" id="GO:0008299">
    <property type="term" value="P:isoprenoid biosynthetic process"/>
    <property type="evidence" value="ECO:0007669"/>
    <property type="project" value="UniProtKB-ARBA"/>
</dbReference>
<proteinExistence type="inferred from homology"/>
<dbReference type="GO" id="GO:0010333">
    <property type="term" value="F:terpene synthase activity"/>
    <property type="evidence" value="ECO:0007669"/>
    <property type="project" value="InterPro"/>
</dbReference>
<comment type="similarity">
    <text evidence="2 4">Belongs to the terpene synthase family.</text>
</comment>
<protein>
    <recommendedName>
        <fullName evidence="4">Terpene synthase</fullName>
        <ecNumber evidence="4">4.2.3.-</ecNumber>
    </recommendedName>
</protein>
<organism evidence="5 6">
    <name type="scientific">Schizothecium vesticola</name>
    <dbReference type="NCBI Taxonomy" id="314040"/>
    <lineage>
        <taxon>Eukaryota</taxon>
        <taxon>Fungi</taxon>
        <taxon>Dikarya</taxon>
        <taxon>Ascomycota</taxon>
        <taxon>Pezizomycotina</taxon>
        <taxon>Sordariomycetes</taxon>
        <taxon>Sordariomycetidae</taxon>
        <taxon>Sordariales</taxon>
        <taxon>Schizotheciaceae</taxon>
        <taxon>Schizothecium</taxon>
    </lineage>
</organism>
<evidence type="ECO:0000256" key="2">
    <source>
        <dbReference type="ARBA" id="ARBA00006333"/>
    </source>
</evidence>
<comment type="caution">
    <text evidence="5">The sequence shown here is derived from an EMBL/GenBank/DDBJ whole genome shotgun (WGS) entry which is preliminary data.</text>
</comment>
<dbReference type="PANTHER" id="PTHR35201:SF4">
    <property type="entry name" value="BETA-PINACENE SYNTHASE-RELATED"/>
    <property type="match status" value="1"/>
</dbReference>
<dbReference type="PANTHER" id="PTHR35201">
    <property type="entry name" value="TERPENE SYNTHASE"/>
    <property type="match status" value="1"/>
</dbReference>
<keyword evidence="3 4" id="KW-0460">Magnesium</keyword>
<dbReference type="EMBL" id="JAUKUD010000004">
    <property type="protein sequence ID" value="KAK0745697.1"/>
    <property type="molecule type" value="Genomic_DNA"/>
</dbReference>
<dbReference type="InterPro" id="IPR034686">
    <property type="entry name" value="Terpene_cyclase-like_2"/>
</dbReference>
<dbReference type="GO" id="GO:0046872">
    <property type="term" value="F:metal ion binding"/>
    <property type="evidence" value="ECO:0007669"/>
    <property type="project" value="UniProtKB-KW"/>
</dbReference>